<feature type="transmembrane region" description="Helical" evidence="1">
    <location>
        <begin position="121"/>
        <end position="141"/>
    </location>
</feature>
<accession>A0A1I7YEB3</accession>
<name>A0A1I7YEB3_9BILA</name>
<keyword evidence="1" id="KW-0812">Transmembrane</keyword>
<evidence type="ECO:0000313" key="2">
    <source>
        <dbReference type="Proteomes" id="UP000095287"/>
    </source>
</evidence>
<keyword evidence="1" id="KW-0472">Membrane</keyword>
<keyword evidence="2" id="KW-1185">Reference proteome</keyword>
<feature type="transmembrane region" description="Helical" evidence="1">
    <location>
        <begin position="91"/>
        <end position="109"/>
    </location>
</feature>
<feature type="transmembrane region" description="Helical" evidence="1">
    <location>
        <begin position="12"/>
        <end position="32"/>
    </location>
</feature>
<organism evidence="2 3">
    <name type="scientific">Steinernema glaseri</name>
    <dbReference type="NCBI Taxonomy" id="37863"/>
    <lineage>
        <taxon>Eukaryota</taxon>
        <taxon>Metazoa</taxon>
        <taxon>Ecdysozoa</taxon>
        <taxon>Nematoda</taxon>
        <taxon>Chromadorea</taxon>
        <taxon>Rhabditida</taxon>
        <taxon>Tylenchina</taxon>
        <taxon>Panagrolaimomorpha</taxon>
        <taxon>Strongyloidoidea</taxon>
        <taxon>Steinernematidae</taxon>
        <taxon>Steinernema</taxon>
    </lineage>
</organism>
<dbReference type="WBParaSite" id="L893_g15459.t1">
    <property type="protein sequence ID" value="L893_g15459.t1"/>
    <property type="gene ID" value="L893_g15459"/>
</dbReference>
<proteinExistence type="predicted"/>
<dbReference type="AlphaFoldDB" id="A0A1I7YEB3"/>
<feature type="transmembrane region" description="Helical" evidence="1">
    <location>
        <begin position="52"/>
        <end position="70"/>
    </location>
</feature>
<protein>
    <submittedName>
        <fullName evidence="3">DUF5079 family protein</fullName>
    </submittedName>
</protein>
<dbReference type="Proteomes" id="UP000095287">
    <property type="component" value="Unplaced"/>
</dbReference>
<evidence type="ECO:0000256" key="1">
    <source>
        <dbReference type="SAM" id="Phobius"/>
    </source>
</evidence>
<sequence>MIFQYLRSLQGLITVSQVLVGVLCQLIIQFIWNSSGDIALMFFITVYPFETVVYFLLFGSTMVTLAVVIMESRGSSLAETFGKFKVVLYRLISFLMMLGAAALQTYYVTTSSNSSYYFPRFIIGMILLYVLSLSHAFLTVLEIMRR</sequence>
<keyword evidence="1" id="KW-1133">Transmembrane helix</keyword>
<evidence type="ECO:0000313" key="3">
    <source>
        <dbReference type="WBParaSite" id="L893_g15459.t1"/>
    </source>
</evidence>
<reference evidence="3" key="1">
    <citation type="submission" date="2016-11" db="UniProtKB">
        <authorList>
            <consortium name="WormBaseParasite"/>
        </authorList>
    </citation>
    <scope>IDENTIFICATION</scope>
</reference>